<keyword evidence="1" id="KW-0963">Cytoplasm</keyword>
<feature type="domain" description="Aminoacyl-tRNA synthetase class II (D/K/N)" evidence="5">
    <location>
        <begin position="24"/>
        <end position="60"/>
    </location>
</feature>
<dbReference type="GO" id="GO:0005829">
    <property type="term" value="C:cytosol"/>
    <property type="evidence" value="ECO:0007669"/>
    <property type="project" value="TreeGrafter"/>
</dbReference>
<dbReference type="GO" id="GO:0005524">
    <property type="term" value="F:ATP binding"/>
    <property type="evidence" value="ECO:0007669"/>
    <property type="project" value="InterPro"/>
</dbReference>
<keyword evidence="2" id="KW-0436">Ligase</keyword>
<evidence type="ECO:0000256" key="1">
    <source>
        <dbReference type="ARBA" id="ARBA00022490"/>
    </source>
</evidence>
<organism evidence="6 7">
    <name type="scientific">Buddleja alternifolia</name>
    <dbReference type="NCBI Taxonomy" id="168488"/>
    <lineage>
        <taxon>Eukaryota</taxon>
        <taxon>Viridiplantae</taxon>
        <taxon>Streptophyta</taxon>
        <taxon>Embryophyta</taxon>
        <taxon>Tracheophyta</taxon>
        <taxon>Spermatophyta</taxon>
        <taxon>Magnoliopsida</taxon>
        <taxon>eudicotyledons</taxon>
        <taxon>Gunneridae</taxon>
        <taxon>Pentapetalae</taxon>
        <taxon>asterids</taxon>
        <taxon>lamiids</taxon>
        <taxon>Lamiales</taxon>
        <taxon>Scrophulariaceae</taxon>
        <taxon>Buddlejeae</taxon>
        <taxon>Buddleja</taxon>
    </lineage>
</organism>
<evidence type="ECO:0000259" key="5">
    <source>
        <dbReference type="Pfam" id="PF00152"/>
    </source>
</evidence>
<dbReference type="InterPro" id="IPR004364">
    <property type="entry name" value="Aa-tRNA-synt_II"/>
</dbReference>
<dbReference type="InterPro" id="IPR004523">
    <property type="entry name" value="Asp-tRNA_synthase_2"/>
</dbReference>
<dbReference type="Proteomes" id="UP000826271">
    <property type="component" value="Unassembled WGS sequence"/>
</dbReference>
<dbReference type="GO" id="GO:0017101">
    <property type="term" value="C:aminoacyl-tRNA synthetase multienzyme complex"/>
    <property type="evidence" value="ECO:0007669"/>
    <property type="project" value="TreeGrafter"/>
</dbReference>
<dbReference type="PANTHER" id="PTHR43450">
    <property type="entry name" value="ASPARTYL-TRNA SYNTHETASE"/>
    <property type="match status" value="1"/>
</dbReference>
<sequence length="66" mass="7419">MLPKAASKLFDLRAYHLICACFIVRYGTPPHSGFGAGLERVAMLFLALNNIRKCSLFPRDPQRLDP</sequence>
<dbReference type="AlphaFoldDB" id="A0AAV6XSB4"/>
<dbReference type="EMBL" id="WHWC01000005">
    <property type="protein sequence ID" value="KAG8381998.1"/>
    <property type="molecule type" value="Genomic_DNA"/>
</dbReference>
<accession>A0AAV6XSB4</accession>
<evidence type="ECO:0000313" key="6">
    <source>
        <dbReference type="EMBL" id="KAG8381998.1"/>
    </source>
</evidence>
<dbReference type="InterPro" id="IPR045864">
    <property type="entry name" value="aa-tRNA-synth_II/BPL/LPL"/>
</dbReference>
<dbReference type="GO" id="GO:0004815">
    <property type="term" value="F:aspartate-tRNA ligase activity"/>
    <property type="evidence" value="ECO:0007669"/>
    <property type="project" value="InterPro"/>
</dbReference>
<keyword evidence="7" id="KW-1185">Reference proteome</keyword>
<evidence type="ECO:0000256" key="2">
    <source>
        <dbReference type="ARBA" id="ARBA00022598"/>
    </source>
</evidence>
<reference evidence="6" key="1">
    <citation type="submission" date="2019-10" db="EMBL/GenBank/DDBJ databases">
        <authorList>
            <person name="Zhang R."/>
            <person name="Pan Y."/>
            <person name="Wang J."/>
            <person name="Ma R."/>
            <person name="Yu S."/>
        </authorList>
    </citation>
    <scope>NUCLEOTIDE SEQUENCE</scope>
    <source>
        <strain evidence="6">LA-IB0</strain>
        <tissue evidence="6">Leaf</tissue>
    </source>
</reference>
<name>A0AAV6XSB4_9LAMI</name>
<keyword evidence="4" id="KW-0067">ATP-binding</keyword>
<proteinExistence type="predicted"/>
<gene>
    <name evidence="6" type="ORF">BUALT_Bualt05G0030800</name>
</gene>
<dbReference type="Gene3D" id="3.30.930.10">
    <property type="entry name" value="Bira Bifunctional Protein, Domain 2"/>
    <property type="match status" value="1"/>
</dbReference>
<evidence type="ECO:0000313" key="7">
    <source>
        <dbReference type="Proteomes" id="UP000826271"/>
    </source>
</evidence>
<protein>
    <recommendedName>
        <fullName evidence="5">Aminoacyl-tRNA synthetase class II (D/K/N) domain-containing protein</fullName>
    </recommendedName>
</protein>
<dbReference type="Pfam" id="PF00152">
    <property type="entry name" value="tRNA-synt_2"/>
    <property type="match status" value="1"/>
</dbReference>
<comment type="caution">
    <text evidence="6">The sequence shown here is derived from an EMBL/GenBank/DDBJ whole genome shotgun (WGS) entry which is preliminary data.</text>
</comment>
<evidence type="ECO:0000256" key="4">
    <source>
        <dbReference type="ARBA" id="ARBA00022840"/>
    </source>
</evidence>
<dbReference type="PANTHER" id="PTHR43450:SF1">
    <property type="entry name" value="ASPARTATE--TRNA LIGASE, CYTOPLASMIC"/>
    <property type="match status" value="1"/>
</dbReference>
<dbReference type="GO" id="GO:0006422">
    <property type="term" value="P:aspartyl-tRNA aminoacylation"/>
    <property type="evidence" value="ECO:0007669"/>
    <property type="project" value="InterPro"/>
</dbReference>
<dbReference type="SUPFAM" id="SSF55681">
    <property type="entry name" value="Class II aaRS and biotin synthetases"/>
    <property type="match status" value="1"/>
</dbReference>
<dbReference type="GO" id="GO:0003723">
    <property type="term" value="F:RNA binding"/>
    <property type="evidence" value="ECO:0007669"/>
    <property type="project" value="TreeGrafter"/>
</dbReference>
<evidence type="ECO:0000256" key="3">
    <source>
        <dbReference type="ARBA" id="ARBA00022741"/>
    </source>
</evidence>
<keyword evidence="3" id="KW-0547">Nucleotide-binding</keyword>